<feature type="compositionally biased region" description="Polar residues" evidence="1">
    <location>
        <begin position="1"/>
        <end position="10"/>
    </location>
</feature>
<dbReference type="AlphaFoldDB" id="A0A6G0LEE7"/>
<protein>
    <submittedName>
        <fullName evidence="2">Uncharacterized protein</fullName>
    </submittedName>
</protein>
<evidence type="ECO:0000313" key="3">
    <source>
        <dbReference type="Proteomes" id="UP000488956"/>
    </source>
</evidence>
<name>A0A6G0LEE7_9STRA</name>
<dbReference type="EMBL" id="QXFX01000396">
    <property type="protein sequence ID" value="KAE9117317.1"/>
    <property type="molecule type" value="Genomic_DNA"/>
</dbReference>
<feature type="region of interest" description="Disordered" evidence="1">
    <location>
        <begin position="1"/>
        <end position="59"/>
    </location>
</feature>
<accession>A0A6G0LEE7</accession>
<feature type="compositionally biased region" description="Basic and acidic residues" evidence="1">
    <location>
        <begin position="17"/>
        <end position="57"/>
    </location>
</feature>
<sequence length="103" mass="11553">MSPTGSPSAETSEDFEDSRGEHKDLEEYSEARGADEVGEDYRDRRNTRLGLPDDLRFDPSVQETMGQHDQLQLILQLQSELSELKKQLATLAPRAPSLSDTSM</sequence>
<proteinExistence type="predicted"/>
<evidence type="ECO:0000256" key="1">
    <source>
        <dbReference type="SAM" id="MobiDB-lite"/>
    </source>
</evidence>
<comment type="caution">
    <text evidence="2">The sequence shown here is derived from an EMBL/GenBank/DDBJ whole genome shotgun (WGS) entry which is preliminary data.</text>
</comment>
<reference evidence="2 3" key="1">
    <citation type="submission" date="2018-09" db="EMBL/GenBank/DDBJ databases">
        <title>Genomic investigation of the strawberry pathogen Phytophthora fragariae indicates pathogenicity is determined by transcriptional variation in three key races.</title>
        <authorList>
            <person name="Adams T.M."/>
            <person name="Armitage A.D."/>
            <person name="Sobczyk M.K."/>
            <person name="Bates H.J."/>
            <person name="Dunwell J.M."/>
            <person name="Nellist C.F."/>
            <person name="Harrison R.J."/>
        </authorList>
    </citation>
    <scope>NUCLEOTIDE SEQUENCE [LARGE SCALE GENOMIC DNA]</scope>
    <source>
        <strain evidence="2 3">ONT-3</strain>
    </source>
</reference>
<organism evidence="2 3">
    <name type="scientific">Phytophthora fragariae</name>
    <dbReference type="NCBI Taxonomy" id="53985"/>
    <lineage>
        <taxon>Eukaryota</taxon>
        <taxon>Sar</taxon>
        <taxon>Stramenopiles</taxon>
        <taxon>Oomycota</taxon>
        <taxon>Peronosporomycetes</taxon>
        <taxon>Peronosporales</taxon>
        <taxon>Peronosporaceae</taxon>
        <taxon>Phytophthora</taxon>
    </lineage>
</organism>
<dbReference type="Proteomes" id="UP000488956">
    <property type="component" value="Unassembled WGS sequence"/>
</dbReference>
<evidence type="ECO:0000313" key="2">
    <source>
        <dbReference type="EMBL" id="KAE9117317.1"/>
    </source>
</evidence>
<gene>
    <name evidence="2" type="ORF">PF010_g8651</name>
</gene>